<accession>A0A9P7UJ63</accession>
<keyword evidence="2" id="KW-1185">Reference proteome</keyword>
<name>A0A9P7UJ63_9PEZI</name>
<protein>
    <submittedName>
        <fullName evidence="1">Uncharacterized protein</fullName>
    </submittedName>
</protein>
<sequence length="31" mass="3296">MVQRARVSGLGSSRAARVTGPDLLHMSLCLL</sequence>
<reference evidence="1" key="1">
    <citation type="submission" date="2021-05" db="EMBL/GenBank/DDBJ databases">
        <title>Comparative genomics of three Colletotrichum scovillei strains and genetic complementation revealed genes involved fungal growth and virulence on chili pepper.</title>
        <authorList>
            <person name="Hsieh D.-K."/>
            <person name="Chuang S.-C."/>
            <person name="Chen C.-Y."/>
            <person name="Chao Y.-T."/>
            <person name="Lu M.-Y.J."/>
            <person name="Lee M.-H."/>
            <person name="Shih M.-C."/>
        </authorList>
    </citation>
    <scope>NUCLEOTIDE SEQUENCE</scope>
    <source>
        <strain evidence="1">Coll-153</strain>
    </source>
</reference>
<organism evidence="1 2">
    <name type="scientific">Colletotrichum scovillei</name>
    <dbReference type="NCBI Taxonomy" id="1209932"/>
    <lineage>
        <taxon>Eukaryota</taxon>
        <taxon>Fungi</taxon>
        <taxon>Dikarya</taxon>
        <taxon>Ascomycota</taxon>
        <taxon>Pezizomycotina</taxon>
        <taxon>Sordariomycetes</taxon>
        <taxon>Hypocreomycetidae</taxon>
        <taxon>Glomerellales</taxon>
        <taxon>Glomerellaceae</taxon>
        <taxon>Colletotrichum</taxon>
        <taxon>Colletotrichum acutatum species complex</taxon>
    </lineage>
</organism>
<proteinExistence type="predicted"/>
<comment type="caution">
    <text evidence="1">The sequence shown here is derived from an EMBL/GenBank/DDBJ whole genome shotgun (WGS) entry which is preliminary data.</text>
</comment>
<dbReference type="EMBL" id="JAESDN010000001">
    <property type="protein sequence ID" value="KAG7058527.1"/>
    <property type="molecule type" value="Genomic_DNA"/>
</dbReference>
<dbReference type="AlphaFoldDB" id="A0A9P7UJ63"/>
<dbReference type="Proteomes" id="UP000699042">
    <property type="component" value="Unassembled WGS sequence"/>
</dbReference>
<gene>
    <name evidence="1" type="ORF">JMJ77_005901</name>
</gene>
<evidence type="ECO:0000313" key="2">
    <source>
        <dbReference type="Proteomes" id="UP000699042"/>
    </source>
</evidence>
<evidence type="ECO:0000313" key="1">
    <source>
        <dbReference type="EMBL" id="KAG7058527.1"/>
    </source>
</evidence>